<dbReference type="HAMAP" id="MF_00323">
    <property type="entry name" value="Ferrochelatase"/>
    <property type="match status" value="1"/>
</dbReference>
<feature type="binding site" evidence="7">
    <location>
        <position position="280"/>
    </location>
    <ligand>
        <name>Fe(2+)</name>
        <dbReference type="ChEBI" id="CHEBI:29033"/>
    </ligand>
</feature>
<dbReference type="Pfam" id="PF00762">
    <property type="entry name" value="Ferrochelatase"/>
    <property type="match status" value="1"/>
</dbReference>
<dbReference type="InterPro" id="IPR033644">
    <property type="entry name" value="Ferrochelatase_C"/>
</dbReference>
<feature type="binding site" evidence="7">
    <location>
        <position position="200"/>
    </location>
    <ligand>
        <name>Fe(2+)</name>
        <dbReference type="ChEBI" id="CHEBI:29033"/>
    </ligand>
</feature>
<evidence type="ECO:0000256" key="6">
    <source>
        <dbReference type="ARBA" id="ARBA00024536"/>
    </source>
</evidence>
<dbReference type="SUPFAM" id="SSF53800">
    <property type="entry name" value="Chelatase"/>
    <property type="match status" value="1"/>
</dbReference>
<dbReference type="NCBIfam" id="TIGR00109">
    <property type="entry name" value="hemH"/>
    <property type="match status" value="1"/>
</dbReference>
<dbReference type="EC" id="4.98.1.1" evidence="7 8"/>
<comment type="pathway">
    <text evidence="7 8">Porphyrin-containing compound metabolism; protoheme biosynthesis; protoheme from protoporphyrin-IX: step 1/1.</text>
</comment>
<dbReference type="RefSeq" id="WP_142897014.1">
    <property type="nucleotide sequence ID" value="NZ_ML660055.1"/>
</dbReference>
<keyword evidence="4 7" id="KW-0456">Lyase</keyword>
<dbReference type="InterPro" id="IPR019772">
    <property type="entry name" value="Ferrochelatase_AS"/>
</dbReference>
<dbReference type="GO" id="GO:0005737">
    <property type="term" value="C:cytoplasm"/>
    <property type="evidence" value="ECO:0007669"/>
    <property type="project" value="UniProtKB-SubCell"/>
</dbReference>
<comment type="caution">
    <text evidence="10">The sequence shown here is derived from an EMBL/GenBank/DDBJ whole genome shotgun (WGS) entry which is preliminary data.</text>
</comment>
<dbReference type="OrthoDB" id="9809741at2"/>
<evidence type="ECO:0000256" key="4">
    <source>
        <dbReference type="ARBA" id="ARBA00023239"/>
    </source>
</evidence>
<keyword evidence="3 7" id="KW-0350">Heme biosynthesis</keyword>
<comment type="catalytic activity">
    <reaction evidence="6">
        <text>Fe-coproporphyrin III + 2 H(+) = coproporphyrin III + Fe(2+)</text>
        <dbReference type="Rhea" id="RHEA:49572"/>
        <dbReference type="ChEBI" id="CHEBI:15378"/>
        <dbReference type="ChEBI" id="CHEBI:29033"/>
        <dbReference type="ChEBI" id="CHEBI:68438"/>
        <dbReference type="ChEBI" id="CHEBI:131725"/>
        <dbReference type="EC" id="4.99.1.9"/>
    </reaction>
    <physiologicalReaction direction="right-to-left" evidence="6">
        <dbReference type="Rhea" id="RHEA:49574"/>
    </physiologicalReaction>
</comment>
<dbReference type="UniPathway" id="UPA00252">
    <property type="reaction ID" value="UER00325"/>
</dbReference>
<feature type="region of interest" description="Disordered" evidence="9">
    <location>
        <begin position="334"/>
        <end position="353"/>
    </location>
</feature>
<dbReference type="CDD" id="cd03411">
    <property type="entry name" value="Ferrochelatase_N"/>
    <property type="match status" value="1"/>
</dbReference>
<evidence type="ECO:0000256" key="5">
    <source>
        <dbReference type="ARBA" id="ARBA00023244"/>
    </source>
</evidence>
<dbReference type="EMBL" id="VHSH01000004">
    <property type="protein sequence ID" value="TQV79834.1"/>
    <property type="molecule type" value="Genomic_DNA"/>
</dbReference>
<dbReference type="Proteomes" id="UP000315252">
    <property type="component" value="Unassembled WGS sequence"/>
</dbReference>
<comment type="subcellular location">
    <subcellularLocation>
        <location evidence="7 8">Cytoplasm</location>
    </subcellularLocation>
</comment>
<evidence type="ECO:0000256" key="3">
    <source>
        <dbReference type="ARBA" id="ARBA00023133"/>
    </source>
</evidence>
<reference evidence="10 11" key="1">
    <citation type="submission" date="2019-06" db="EMBL/GenBank/DDBJ databases">
        <title>Whole genome sequence for Rhodospirillaceae sp. R148.</title>
        <authorList>
            <person name="Wang G."/>
        </authorList>
    </citation>
    <scope>NUCLEOTIDE SEQUENCE [LARGE SCALE GENOMIC DNA]</scope>
    <source>
        <strain evidence="10 11">R148</strain>
    </source>
</reference>
<evidence type="ECO:0000256" key="9">
    <source>
        <dbReference type="SAM" id="MobiDB-lite"/>
    </source>
</evidence>
<organism evidence="10 11">
    <name type="scientific">Denitrobaculum tricleocarpae</name>
    <dbReference type="NCBI Taxonomy" id="2591009"/>
    <lineage>
        <taxon>Bacteria</taxon>
        <taxon>Pseudomonadati</taxon>
        <taxon>Pseudomonadota</taxon>
        <taxon>Alphaproteobacteria</taxon>
        <taxon>Rhodospirillales</taxon>
        <taxon>Rhodospirillaceae</taxon>
        <taxon>Denitrobaculum</taxon>
    </lineage>
</organism>
<evidence type="ECO:0000313" key="11">
    <source>
        <dbReference type="Proteomes" id="UP000315252"/>
    </source>
</evidence>
<dbReference type="AlphaFoldDB" id="A0A545TRI8"/>
<proteinExistence type="inferred from homology"/>
<keyword evidence="7 8" id="KW-0963">Cytoplasm</keyword>
<keyword evidence="7" id="KW-0479">Metal-binding</keyword>
<evidence type="ECO:0000256" key="7">
    <source>
        <dbReference type="HAMAP-Rule" id="MF_00323"/>
    </source>
</evidence>
<dbReference type="CDD" id="cd00419">
    <property type="entry name" value="Ferrochelatase_C"/>
    <property type="match status" value="1"/>
</dbReference>
<dbReference type="InterPro" id="IPR001015">
    <property type="entry name" value="Ferrochelatase"/>
</dbReference>
<protein>
    <recommendedName>
        <fullName evidence="7 8">Ferrochelatase</fullName>
        <ecNumber evidence="7 8">4.98.1.1</ecNumber>
    </recommendedName>
    <alternativeName>
        <fullName evidence="7">Heme synthase</fullName>
    </alternativeName>
    <alternativeName>
        <fullName evidence="7">Protoheme ferro-lyase</fullName>
    </alternativeName>
</protein>
<keyword evidence="5 7" id="KW-0627">Porphyrin biosynthesis</keyword>
<dbReference type="PROSITE" id="PS00534">
    <property type="entry name" value="FERROCHELATASE"/>
    <property type="match status" value="1"/>
</dbReference>
<evidence type="ECO:0000256" key="2">
    <source>
        <dbReference type="ARBA" id="ARBA00023004"/>
    </source>
</evidence>
<dbReference type="PANTHER" id="PTHR11108:SF1">
    <property type="entry name" value="FERROCHELATASE, MITOCHONDRIAL"/>
    <property type="match status" value="1"/>
</dbReference>
<name>A0A545TRI8_9PROT</name>
<dbReference type="Gene3D" id="3.40.50.1400">
    <property type="match status" value="2"/>
</dbReference>
<evidence type="ECO:0000256" key="1">
    <source>
        <dbReference type="ARBA" id="ARBA00007718"/>
    </source>
</evidence>
<keyword evidence="2 7" id="KW-0408">Iron</keyword>
<sequence>MTKTAIVLFNLGGPDTPAAVQPFLFNLFNDPAIIRLPNPFRWGLAKVISKRRAPIAREIYENLGGGSPLLPNTEAQARALEAALKTDGSQNGSSGDDFKVFIAMRYWHPFADEAAQQVKEYGPDQILLLPLYPQFSTTTTGSSVTDWNRATSKIGLQVPTKTVCCYPEDPGFVSEVVVRLKKGLEAASETGKPRVLFSAHGLPKKIVEAGDPYQEQVEQSSAAVVAALGEPDLDWVICYQSRVGPLEWIGPSTDSEIERAGADKVPVVVVPIAFVSEHSETLVELDIEYRELAEKEGVPAYIRVPTVDDGAAYIDGLARRVRGALDGSASLCPGREDDPCPTSWNRVDETGVR</sequence>
<accession>A0A545TRI8</accession>
<gene>
    <name evidence="7 10" type="primary">hemH</name>
    <name evidence="10" type="ORF">FKG95_14165</name>
</gene>
<dbReference type="InterPro" id="IPR033659">
    <property type="entry name" value="Ferrochelatase_N"/>
</dbReference>
<keyword evidence="11" id="KW-1185">Reference proteome</keyword>
<comment type="catalytic activity">
    <reaction evidence="7 8">
        <text>heme b + 2 H(+) = protoporphyrin IX + Fe(2+)</text>
        <dbReference type="Rhea" id="RHEA:22584"/>
        <dbReference type="ChEBI" id="CHEBI:15378"/>
        <dbReference type="ChEBI" id="CHEBI:29033"/>
        <dbReference type="ChEBI" id="CHEBI:57306"/>
        <dbReference type="ChEBI" id="CHEBI:60344"/>
        <dbReference type="EC" id="4.98.1.1"/>
    </reaction>
</comment>
<dbReference type="GO" id="GO:0004325">
    <property type="term" value="F:ferrochelatase activity"/>
    <property type="evidence" value="ECO:0007669"/>
    <property type="project" value="UniProtKB-UniRule"/>
</dbReference>
<dbReference type="GO" id="GO:0046872">
    <property type="term" value="F:metal ion binding"/>
    <property type="evidence" value="ECO:0007669"/>
    <property type="project" value="UniProtKB-KW"/>
</dbReference>
<dbReference type="GO" id="GO:0006783">
    <property type="term" value="P:heme biosynthetic process"/>
    <property type="evidence" value="ECO:0007669"/>
    <property type="project" value="UniProtKB-UniRule"/>
</dbReference>
<comment type="function">
    <text evidence="7 8">Catalyzes the ferrous insertion into protoporphyrin IX.</text>
</comment>
<evidence type="ECO:0000256" key="8">
    <source>
        <dbReference type="RuleBase" id="RU000607"/>
    </source>
</evidence>
<comment type="similarity">
    <text evidence="1 7 8">Belongs to the ferrochelatase family.</text>
</comment>
<evidence type="ECO:0000313" key="10">
    <source>
        <dbReference type="EMBL" id="TQV79834.1"/>
    </source>
</evidence>
<dbReference type="PANTHER" id="PTHR11108">
    <property type="entry name" value="FERROCHELATASE"/>
    <property type="match status" value="1"/>
</dbReference>